<feature type="chain" id="PRO_5042440547" evidence="1">
    <location>
        <begin position="22"/>
        <end position="148"/>
    </location>
</feature>
<keyword evidence="1" id="KW-0732">Signal</keyword>
<dbReference type="EMBL" id="ABOSXX010000019">
    <property type="protein sequence ID" value="ELV3681047.1"/>
    <property type="molecule type" value="Genomic_DNA"/>
</dbReference>
<reference evidence="2" key="1">
    <citation type="submission" date="2022-05" db="EMBL/GenBank/DDBJ databases">
        <authorList>
            <person name="Alioto T."/>
            <person name="Alioto T."/>
            <person name="Gomez Garrido J."/>
        </authorList>
    </citation>
    <scope>NUCLEOTIDE SEQUENCE</scope>
    <source>
        <strain evidence="2">112</strain>
    </source>
</reference>
<proteinExistence type="predicted"/>
<feature type="signal peptide" evidence="1">
    <location>
        <begin position="1"/>
        <end position="21"/>
    </location>
</feature>
<accession>A0AAD1TXH5</accession>
<dbReference type="EMBL" id="OW995941">
    <property type="protein sequence ID" value="CAH6592282.1"/>
    <property type="molecule type" value="Genomic_DNA"/>
</dbReference>
<name>A0AAD1TXH5_CITFR</name>
<gene>
    <name evidence="2" type="ORF">AI2935V1_2639</name>
    <name evidence="3" type="ORF">SGX49_003508</name>
</gene>
<dbReference type="RefSeq" id="WP_071685552.1">
    <property type="nucleotide sequence ID" value="NZ_BGLH01000007.1"/>
</dbReference>
<dbReference type="Proteomes" id="UP001279522">
    <property type="component" value="Unassembled WGS sequence"/>
</dbReference>
<protein>
    <submittedName>
        <fullName evidence="2">Uncharacterized protein</fullName>
    </submittedName>
</protein>
<sequence>MNKVLISLAVLATVTTSPAYAISASYRAQLERSGCTQESELRGCDVTKTKAQNSARGFKLETATQEATRRYAPFVGSYGVFMPNGQRVNQLVVKKDGAVLLNGHKAKEHFVTAEDLNVFEDGLHIILKTDKKGSWRNSNTNESGSVGK</sequence>
<organism evidence="2 4">
    <name type="scientific">Citrobacter freundii</name>
    <dbReference type="NCBI Taxonomy" id="546"/>
    <lineage>
        <taxon>Bacteria</taxon>
        <taxon>Pseudomonadati</taxon>
        <taxon>Pseudomonadota</taxon>
        <taxon>Gammaproteobacteria</taxon>
        <taxon>Enterobacterales</taxon>
        <taxon>Enterobacteriaceae</taxon>
        <taxon>Citrobacter</taxon>
        <taxon>Citrobacter freundii complex</taxon>
    </lineage>
</organism>
<evidence type="ECO:0000313" key="2">
    <source>
        <dbReference type="EMBL" id="CAH6592282.1"/>
    </source>
</evidence>
<reference evidence="3" key="2">
    <citation type="submission" date="2023-05" db="EMBL/GenBank/DDBJ databases">
        <authorList>
            <consortium name="Clinical and Environmental Microbiology Branch: Whole genome sequencing antimicrobial resistance pathogens in the healthcare setting"/>
        </authorList>
    </citation>
    <scope>NUCLEOTIDE SEQUENCE</scope>
    <source>
        <strain evidence="3">2023GN-00287</strain>
    </source>
</reference>
<evidence type="ECO:0000313" key="3">
    <source>
        <dbReference type="EMBL" id="ELV3681047.1"/>
    </source>
</evidence>
<evidence type="ECO:0000256" key="1">
    <source>
        <dbReference type="SAM" id="SignalP"/>
    </source>
</evidence>
<dbReference type="Proteomes" id="UP000789647">
    <property type="component" value="Chromosome"/>
</dbReference>
<dbReference type="AlphaFoldDB" id="A0AAD1TXH5"/>
<evidence type="ECO:0000313" key="4">
    <source>
        <dbReference type="Proteomes" id="UP000789647"/>
    </source>
</evidence>